<dbReference type="Gene3D" id="3.40.50.720">
    <property type="entry name" value="NAD(P)-binding Rossmann-like Domain"/>
    <property type="match status" value="1"/>
</dbReference>
<dbReference type="GO" id="GO:0016491">
    <property type="term" value="F:oxidoreductase activity"/>
    <property type="evidence" value="ECO:0007669"/>
    <property type="project" value="InterPro"/>
</dbReference>
<sequence>MGSNVSPRGRWVLDSAQEGISCLRYEDSSTFEEAQVAPEEVLVEIHAASLNYREIAICKGNPSSAIPLPATPDVIPGSDGAGVVVAVGSAVSQLSPWLKPGAKVVAHMCPHIADDELPRLEDVCAGLGQKLNGTLCRRGIFHHTALVSMPQHMSFEEAATLTCSGLTAWNALMGMPGREVREGDWVLVQGTGGVSVAALQIAVAAGANVIAITSSEAKVKKLLSLGARHVINYRENSNWGEIARDLTPERRGVDHVVDVVGAKTMDQSLNSLRLHGLITVTGMIGGPGADDKAPDVMSALWRLCVFRGIYLGSRAMFKDMVKFLEEKNVKPAVDDVAFSLEDAKKAFERLERQEHFSKVVIKMA</sequence>
<dbReference type="Gene3D" id="3.90.180.10">
    <property type="entry name" value="Medium-chain alcohol dehydrogenases, catalytic domain"/>
    <property type="match status" value="1"/>
</dbReference>
<dbReference type="Proteomes" id="UP000078559">
    <property type="component" value="Chromosome 9"/>
</dbReference>
<accession>A0A194W9F8</accession>
<gene>
    <name evidence="2" type="ORF">VM1G_08312</name>
</gene>
<dbReference type="SUPFAM" id="SSF50129">
    <property type="entry name" value="GroES-like"/>
    <property type="match status" value="1"/>
</dbReference>
<dbReference type="Pfam" id="PF00107">
    <property type="entry name" value="ADH_zinc_N"/>
    <property type="match status" value="1"/>
</dbReference>
<dbReference type="CDD" id="cd08276">
    <property type="entry name" value="MDR7"/>
    <property type="match status" value="1"/>
</dbReference>
<dbReference type="PANTHER" id="PTHR45033:SF2">
    <property type="entry name" value="ZINC-TYPE ALCOHOL DEHYDROGENASE-LIKE PROTEIN C1773.06C"/>
    <property type="match status" value="1"/>
</dbReference>
<dbReference type="PANTHER" id="PTHR45033">
    <property type="match status" value="1"/>
</dbReference>
<dbReference type="InterPro" id="IPR036291">
    <property type="entry name" value="NAD(P)-bd_dom_sf"/>
</dbReference>
<proteinExistence type="predicted"/>
<keyword evidence="3" id="KW-1185">Reference proteome</keyword>
<dbReference type="AlphaFoldDB" id="A0A194W9F8"/>
<dbReference type="InterPro" id="IPR011032">
    <property type="entry name" value="GroES-like_sf"/>
</dbReference>
<dbReference type="Pfam" id="PF08240">
    <property type="entry name" value="ADH_N"/>
    <property type="match status" value="1"/>
</dbReference>
<evidence type="ECO:0000259" key="1">
    <source>
        <dbReference type="SMART" id="SM00829"/>
    </source>
</evidence>
<dbReference type="InterPro" id="IPR052711">
    <property type="entry name" value="Zinc_ADH-like"/>
</dbReference>
<dbReference type="InterPro" id="IPR013154">
    <property type="entry name" value="ADH-like_N"/>
</dbReference>
<reference evidence="2" key="1">
    <citation type="submission" date="2014-12" db="EMBL/GenBank/DDBJ databases">
        <title>Genome Sequence of Valsa Canker Pathogens Uncovers a Specific Adaption of Colonization on Woody Bark.</title>
        <authorList>
            <person name="Yin Z."/>
            <person name="Liu H."/>
            <person name="Gao X."/>
            <person name="Li Z."/>
            <person name="Song N."/>
            <person name="Ke X."/>
            <person name="Dai Q."/>
            <person name="Wu Y."/>
            <person name="Sun Y."/>
            <person name="Xu J.-R."/>
            <person name="Kang Z.K."/>
            <person name="Wang L."/>
            <person name="Huang L."/>
        </authorList>
    </citation>
    <scope>NUCLEOTIDE SEQUENCE [LARGE SCALE GENOMIC DNA]</scope>
    <source>
        <strain evidence="2">03-8</strain>
    </source>
</reference>
<dbReference type="SUPFAM" id="SSF51735">
    <property type="entry name" value="NAD(P)-binding Rossmann-fold domains"/>
    <property type="match status" value="1"/>
</dbReference>
<protein>
    <recommendedName>
        <fullName evidence="1">Enoyl reductase (ER) domain-containing protein</fullName>
    </recommendedName>
</protein>
<feature type="domain" description="Enoyl reductase (ER)" evidence="1">
    <location>
        <begin position="19"/>
        <end position="361"/>
    </location>
</feature>
<organism evidence="2 3">
    <name type="scientific">Cytospora mali</name>
    <name type="common">Apple Valsa canker fungus</name>
    <name type="synonym">Valsa mali</name>
    <dbReference type="NCBI Taxonomy" id="578113"/>
    <lineage>
        <taxon>Eukaryota</taxon>
        <taxon>Fungi</taxon>
        <taxon>Dikarya</taxon>
        <taxon>Ascomycota</taxon>
        <taxon>Pezizomycotina</taxon>
        <taxon>Sordariomycetes</taxon>
        <taxon>Sordariomycetidae</taxon>
        <taxon>Diaporthales</taxon>
        <taxon>Cytosporaceae</taxon>
        <taxon>Cytospora</taxon>
    </lineage>
</organism>
<evidence type="ECO:0000313" key="2">
    <source>
        <dbReference type="EMBL" id="KUI72710.1"/>
    </source>
</evidence>
<dbReference type="InterPro" id="IPR020843">
    <property type="entry name" value="ER"/>
</dbReference>
<dbReference type="InterPro" id="IPR013149">
    <property type="entry name" value="ADH-like_C"/>
</dbReference>
<dbReference type="OrthoDB" id="9930022at2759"/>
<dbReference type="SMART" id="SM00829">
    <property type="entry name" value="PKS_ER"/>
    <property type="match status" value="1"/>
</dbReference>
<dbReference type="SMR" id="A0A194W9F8"/>
<name>A0A194W9F8_CYTMA</name>
<dbReference type="EMBL" id="CM003106">
    <property type="protein sequence ID" value="KUI72710.1"/>
    <property type="molecule type" value="Genomic_DNA"/>
</dbReference>
<evidence type="ECO:0000313" key="3">
    <source>
        <dbReference type="Proteomes" id="UP000078559"/>
    </source>
</evidence>